<sequence length="90" mass="10695">MWIFPNNNNTLNHFQKLQSESSTTTIIKEEGAPLLTYQNLAKHFNIFFPFFSSEYIYFYFMLLMINERGFYEEVILQAVDLDLSSIDHIT</sequence>
<keyword evidence="1" id="KW-0472">Membrane</keyword>
<proteinExistence type="evidence at transcript level"/>
<reference evidence="2" key="1">
    <citation type="submission" date="2012-05" db="EMBL/GenBank/DDBJ databases">
        <authorList>
            <person name="Krishnakumar V."/>
            <person name="Cheung F."/>
            <person name="Xiao Y."/>
            <person name="Chan A."/>
            <person name="Moskal W.A."/>
            <person name="Town C.D."/>
        </authorList>
    </citation>
    <scope>NUCLEOTIDE SEQUENCE</scope>
</reference>
<protein>
    <recommendedName>
        <fullName evidence="3">Transmembrane protein</fullName>
    </recommendedName>
</protein>
<evidence type="ECO:0000313" key="2">
    <source>
        <dbReference type="EMBL" id="AFK48617.1"/>
    </source>
</evidence>
<organism evidence="2">
    <name type="scientific">Medicago truncatula</name>
    <name type="common">Barrel medic</name>
    <name type="synonym">Medicago tribuloides</name>
    <dbReference type="NCBI Taxonomy" id="3880"/>
    <lineage>
        <taxon>Eukaryota</taxon>
        <taxon>Viridiplantae</taxon>
        <taxon>Streptophyta</taxon>
        <taxon>Embryophyta</taxon>
        <taxon>Tracheophyta</taxon>
        <taxon>Spermatophyta</taxon>
        <taxon>Magnoliopsida</taxon>
        <taxon>eudicotyledons</taxon>
        <taxon>Gunneridae</taxon>
        <taxon>Pentapetalae</taxon>
        <taxon>rosids</taxon>
        <taxon>fabids</taxon>
        <taxon>Fabales</taxon>
        <taxon>Fabaceae</taxon>
        <taxon>Papilionoideae</taxon>
        <taxon>50 kb inversion clade</taxon>
        <taxon>NPAAA clade</taxon>
        <taxon>Hologalegina</taxon>
        <taxon>IRL clade</taxon>
        <taxon>Trifolieae</taxon>
        <taxon>Medicago</taxon>
    </lineage>
</organism>
<evidence type="ECO:0008006" key="3">
    <source>
        <dbReference type="Google" id="ProtNLM"/>
    </source>
</evidence>
<name>I3T7X5_MEDTR</name>
<keyword evidence="1" id="KW-0812">Transmembrane</keyword>
<keyword evidence="1" id="KW-1133">Transmembrane helix</keyword>
<evidence type="ECO:0000256" key="1">
    <source>
        <dbReference type="SAM" id="Phobius"/>
    </source>
</evidence>
<feature type="transmembrane region" description="Helical" evidence="1">
    <location>
        <begin position="46"/>
        <end position="65"/>
    </location>
</feature>
<accession>I3T7X5</accession>
<dbReference type="AlphaFoldDB" id="I3T7X5"/>
<dbReference type="EMBL" id="BT148823">
    <property type="protein sequence ID" value="AFK48617.1"/>
    <property type="molecule type" value="mRNA"/>
</dbReference>